<evidence type="ECO:0000256" key="1">
    <source>
        <dbReference type="SAM" id="SignalP"/>
    </source>
</evidence>
<evidence type="ECO:0000313" key="2">
    <source>
        <dbReference type="EMBL" id="XBV85903.1"/>
    </source>
</evidence>
<proteinExistence type="predicted"/>
<dbReference type="AlphaFoldDB" id="A0AAU7UD99"/>
<dbReference type="KEGG" id="dsc:ABOD76_06240"/>
<feature type="chain" id="PRO_5043683636" description="Lipocalin-like domain-containing protein" evidence="1">
    <location>
        <begin position="27"/>
        <end position="157"/>
    </location>
</feature>
<accession>A0AAU7UD99</accession>
<dbReference type="RefSeq" id="WP_350243947.1">
    <property type="nucleotide sequence ID" value="NZ_CP158299.1"/>
</dbReference>
<reference evidence="2" key="1">
    <citation type="submission" date="2024-06" db="EMBL/GenBank/DDBJ databases">
        <title>Draft Genome Sequence of Deinococcus sonorensis Type Strain KR-87, a Biofilm Producing Representative of the Genus Deinococcus.</title>
        <authorList>
            <person name="Boren L.S."/>
            <person name="Grosso R.A."/>
            <person name="Hugenberg-Cox A.N."/>
            <person name="Hill J.T.E."/>
            <person name="Albert C.M."/>
            <person name="Tuohy J.M."/>
        </authorList>
    </citation>
    <scope>NUCLEOTIDE SEQUENCE</scope>
    <source>
        <strain evidence="2">KR-87</strain>
    </source>
</reference>
<gene>
    <name evidence="2" type="ORF">ABOD76_06240</name>
</gene>
<keyword evidence="1" id="KW-0732">Signal</keyword>
<name>A0AAU7UD99_9DEIO</name>
<feature type="signal peptide" evidence="1">
    <location>
        <begin position="1"/>
        <end position="26"/>
    </location>
</feature>
<dbReference type="PROSITE" id="PS51257">
    <property type="entry name" value="PROKAR_LIPOPROTEIN"/>
    <property type="match status" value="1"/>
</dbReference>
<sequence length="157" mass="16872">MKYLLLSALILTTACAPSMTSGSASTYVNAPSGPVQPGQQWTLTGTTPQGDKFSNKLTLDKVSPDRSESGLYTYDADQGFVEWNENGYLSAWYQDPLTRKMYVCITYNGTVSSSGPYGAYLISGTSSEVDALFRRYGNTAALYAVLGNANACTLSHS</sequence>
<evidence type="ECO:0008006" key="3">
    <source>
        <dbReference type="Google" id="ProtNLM"/>
    </source>
</evidence>
<dbReference type="EMBL" id="CP158299">
    <property type="protein sequence ID" value="XBV85903.1"/>
    <property type="molecule type" value="Genomic_DNA"/>
</dbReference>
<protein>
    <recommendedName>
        <fullName evidence="3">Lipocalin-like domain-containing protein</fullName>
    </recommendedName>
</protein>
<organism evidence="2">
    <name type="scientific">Deinococcus sonorensis KR-87</name>
    <dbReference type="NCBI Taxonomy" id="694439"/>
    <lineage>
        <taxon>Bacteria</taxon>
        <taxon>Thermotogati</taxon>
        <taxon>Deinococcota</taxon>
        <taxon>Deinococci</taxon>
        <taxon>Deinococcales</taxon>
        <taxon>Deinococcaceae</taxon>
        <taxon>Deinococcus</taxon>
    </lineage>
</organism>